<keyword evidence="3 6" id="KW-0732">Signal</keyword>
<dbReference type="Proteomes" id="UP000077521">
    <property type="component" value="Unassembled WGS sequence"/>
</dbReference>
<evidence type="ECO:0000256" key="5">
    <source>
        <dbReference type="SAM" id="MobiDB-lite"/>
    </source>
</evidence>
<dbReference type="InterPro" id="IPR008427">
    <property type="entry name" value="Extracellular_membr_CFEM_dom"/>
</dbReference>
<protein>
    <recommendedName>
        <fullName evidence="7">CFEM domain-containing protein</fullName>
    </recommendedName>
</protein>
<feature type="compositionally biased region" description="Pro residues" evidence="5">
    <location>
        <begin position="107"/>
        <end position="117"/>
    </location>
</feature>
<feature type="domain" description="CFEM" evidence="7">
    <location>
        <begin position="10"/>
        <end position="124"/>
    </location>
</feature>
<accession>A0A177TQ60</accession>
<reference evidence="8" key="1">
    <citation type="submission" date="2016-04" db="EMBL/GenBank/DDBJ databases">
        <authorList>
            <person name="Nguyen H.D."/>
            <person name="Samba Siva P."/>
            <person name="Cullis J."/>
            <person name="Levesque C.A."/>
            <person name="Hambleton S."/>
        </authorList>
    </citation>
    <scope>NUCLEOTIDE SEQUENCE</scope>
    <source>
        <strain evidence="8">DAOMC 236416</strain>
    </source>
</reference>
<dbReference type="PROSITE" id="PS52012">
    <property type="entry name" value="CFEM"/>
    <property type="match status" value="1"/>
</dbReference>
<feature type="chain" id="PRO_5043881747" description="CFEM domain-containing protein" evidence="6">
    <location>
        <begin position="22"/>
        <end position="263"/>
    </location>
</feature>
<feature type="region of interest" description="Disordered" evidence="5">
    <location>
        <begin position="97"/>
        <end position="227"/>
    </location>
</feature>
<feature type="compositionally biased region" description="Low complexity" evidence="5">
    <location>
        <begin position="174"/>
        <end position="183"/>
    </location>
</feature>
<feature type="signal peptide" evidence="6">
    <location>
        <begin position="1"/>
        <end position="21"/>
    </location>
</feature>
<evidence type="ECO:0000256" key="4">
    <source>
        <dbReference type="ARBA" id="ARBA00023157"/>
    </source>
</evidence>
<evidence type="ECO:0000313" key="8">
    <source>
        <dbReference type="EMBL" id="KAE8239702.1"/>
    </source>
</evidence>
<dbReference type="AlphaFoldDB" id="A0A177TQ60"/>
<dbReference type="Pfam" id="PF05730">
    <property type="entry name" value="CFEM"/>
    <property type="match status" value="1"/>
</dbReference>
<organism evidence="8 9">
    <name type="scientific">Tilletia indica</name>
    <dbReference type="NCBI Taxonomy" id="43049"/>
    <lineage>
        <taxon>Eukaryota</taxon>
        <taxon>Fungi</taxon>
        <taxon>Dikarya</taxon>
        <taxon>Basidiomycota</taxon>
        <taxon>Ustilaginomycotina</taxon>
        <taxon>Exobasidiomycetes</taxon>
        <taxon>Tilletiales</taxon>
        <taxon>Tilletiaceae</taxon>
        <taxon>Tilletia</taxon>
    </lineage>
</organism>
<evidence type="ECO:0000256" key="2">
    <source>
        <dbReference type="ARBA" id="ARBA00022525"/>
    </source>
</evidence>
<keyword evidence="2" id="KW-0964">Secreted</keyword>
<feature type="compositionally biased region" description="Polar residues" evidence="5">
    <location>
        <begin position="155"/>
        <end position="172"/>
    </location>
</feature>
<gene>
    <name evidence="8" type="ORF">A4X13_0g8108</name>
</gene>
<comment type="subcellular location">
    <subcellularLocation>
        <location evidence="1">Secreted</location>
    </subcellularLocation>
</comment>
<evidence type="ECO:0000256" key="1">
    <source>
        <dbReference type="ARBA" id="ARBA00004613"/>
    </source>
</evidence>
<evidence type="ECO:0000256" key="3">
    <source>
        <dbReference type="ARBA" id="ARBA00022729"/>
    </source>
</evidence>
<feature type="compositionally biased region" description="Low complexity" evidence="5">
    <location>
        <begin position="200"/>
        <end position="211"/>
    </location>
</feature>
<evidence type="ECO:0000256" key="6">
    <source>
        <dbReference type="SAM" id="SignalP"/>
    </source>
</evidence>
<name>A0A177TQ60_9BASI</name>
<evidence type="ECO:0000313" key="9">
    <source>
        <dbReference type="Proteomes" id="UP000077521"/>
    </source>
</evidence>
<keyword evidence="9" id="KW-1185">Reference proteome</keyword>
<dbReference type="GO" id="GO:0005576">
    <property type="term" value="C:extracellular region"/>
    <property type="evidence" value="ECO:0007669"/>
    <property type="project" value="UniProtKB-SubCell"/>
</dbReference>
<sequence>MFIRNPSFLLLLVLLSAYVSAVTVPIAALYGRDGGSNCPADCASQALQAAGCSTIADFNCLCNSQRFKDSSTSCVRQRCPASLDQAMQVTEQLCASKDGQAGNQPSNGPPGNNPAPAPGGDKGTGPNLGSSGHGTVGLPGTSPECQRPHMVCADQGSSPTSQLPQGDQQHGNVQPPMNNNQQPTDTPSVKLLPGTIQPVGYAPPSAAAGASNTTIGSGTKLPVPGSGTLAPPLPSSATASRFLASGNVLALLATFCVGLFLSF</sequence>
<comment type="caution">
    <text evidence="8">The sequence shown here is derived from an EMBL/GenBank/DDBJ whole genome shotgun (WGS) entry which is preliminary data.</text>
</comment>
<proteinExistence type="predicted"/>
<reference evidence="8" key="2">
    <citation type="journal article" date="2019" name="IMA Fungus">
        <title>Genome sequencing and comparison of five Tilletia species to identify candidate genes for the detection of regulated species infecting wheat.</title>
        <authorList>
            <person name="Nguyen H.D.T."/>
            <person name="Sultana T."/>
            <person name="Kesanakurti P."/>
            <person name="Hambleton S."/>
        </authorList>
    </citation>
    <scope>NUCLEOTIDE SEQUENCE</scope>
    <source>
        <strain evidence="8">DAOMC 236416</strain>
    </source>
</reference>
<keyword evidence="4" id="KW-1015">Disulfide bond</keyword>
<evidence type="ECO:0000259" key="7">
    <source>
        <dbReference type="PROSITE" id="PS52012"/>
    </source>
</evidence>
<dbReference type="EMBL" id="LWDF02001254">
    <property type="protein sequence ID" value="KAE8239702.1"/>
    <property type="molecule type" value="Genomic_DNA"/>
</dbReference>